<dbReference type="Proteomes" id="UP000489600">
    <property type="component" value="Unassembled WGS sequence"/>
</dbReference>
<accession>A0A565APX3</accession>
<dbReference type="AlphaFoldDB" id="A0A565APX3"/>
<name>A0A565APX3_9BRAS</name>
<sequence>MAILEKARIDNKYCETIRSSTNLYEVVEFNKGYTVRLDSHECACRRWDLTVVRMRKLLWRDQKIKRPTPKTSKRRDSETSYITKEEETDHYKYQQHSACPAG</sequence>
<evidence type="ECO:0000313" key="3">
    <source>
        <dbReference type="Proteomes" id="UP000489600"/>
    </source>
</evidence>
<comment type="caution">
    <text evidence="2">The sequence shown here is derived from an EMBL/GenBank/DDBJ whole genome shotgun (WGS) entry which is preliminary data.</text>
</comment>
<feature type="region of interest" description="Disordered" evidence="1">
    <location>
        <begin position="65"/>
        <end position="102"/>
    </location>
</feature>
<keyword evidence="3" id="KW-1185">Reference proteome</keyword>
<evidence type="ECO:0000313" key="2">
    <source>
        <dbReference type="EMBL" id="VVA91467.1"/>
    </source>
</evidence>
<evidence type="ECO:0008006" key="4">
    <source>
        <dbReference type="Google" id="ProtNLM"/>
    </source>
</evidence>
<protein>
    <recommendedName>
        <fullName evidence="4">SWIM-type domain-containing protein</fullName>
    </recommendedName>
</protein>
<dbReference type="EMBL" id="CABITT030000001">
    <property type="protein sequence ID" value="VVA91467.1"/>
    <property type="molecule type" value="Genomic_DNA"/>
</dbReference>
<reference evidence="2" key="1">
    <citation type="submission" date="2019-07" db="EMBL/GenBank/DDBJ databases">
        <authorList>
            <person name="Dittberner H."/>
        </authorList>
    </citation>
    <scope>NUCLEOTIDE SEQUENCE [LARGE SCALE GENOMIC DNA]</scope>
</reference>
<evidence type="ECO:0000256" key="1">
    <source>
        <dbReference type="SAM" id="MobiDB-lite"/>
    </source>
</evidence>
<organism evidence="2 3">
    <name type="scientific">Arabis nemorensis</name>
    <dbReference type="NCBI Taxonomy" id="586526"/>
    <lineage>
        <taxon>Eukaryota</taxon>
        <taxon>Viridiplantae</taxon>
        <taxon>Streptophyta</taxon>
        <taxon>Embryophyta</taxon>
        <taxon>Tracheophyta</taxon>
        <taxon>Spermatophyta</taxon>
        <taxon>Magnoliopsida</taxon>
        <taxon>eudicotyledons</taxon>
        <taxon>Gunneridae</taxon>
        <taxon>Pentapetalae</taxon>
        <taxon>rosids</taxon>
        <taxon>malvids</taxon>
        <taxon>Brassicales</taxon>
        <taxon>Brassicaceae</taxon>
        <taxon>Arabideae</taxon>
        <taxon>Arabis</taxon>
    </lineage>
</organism>
<proteinExistence type="predicted"/>
<gene>
    <name evidence="2" type="ORF">ANE_LOCUS1912</name>
</gene>
<feature type="compositionally biased region" description="Basic and acidic residues" evidence="1">
    <location>
        <begin position="74"/>
        <end position="92"/>
    </location>
</feature>